<evidence type="ECO:0000313" key="4">
    <source>
        <dbReference type="Proteomes" id="UP000635902"/>
    </source>
</evidence>
<keyword evidence="2" id="KW-0472">Membrane</keyword>
<evidence type="ECO:0000313" key="3">
    <source>
        <dbReference type="EMBL" id="MBF4553262.1"/>
    </source>
</evidence>
<evidence type="ECO:0000256" key="1">
    <source>
        <dbReference type="SAM" id="MobiDB-lite"/>
    </source>
</evidence>
<gene>
    <name evidence="3" type="ORF">IRY30_04085</name>
</gene>
<evidence type="ECO:0000256" key="2">
    <source>
        <dbReference type="SAM" id="Phobius"/>
    </source>
</evidence>
<reference evidence="3 4" key="1">
    <citation type="submission" date="2020-10" db="EMBL/GenBank/DDBJ databases">
        <title>Novel species in genus Corynebacterium.</title>
        <authorList>
            <person name="Zhang G."/>
        </authorList>
    </citation>
    <scope>NUCLEOTIDE SEQUENCE [LARGE SCALE GENOMIC DNA]</scope>
    <source>
        <strain evidence="3 4">DSM 45110</strain>
    </source>
</reference>
<dbReference type="RefSeq" id="WP_194556088.1">
    <property type="nucleotide sequence ID" value="NZ_JADKMY010000001.1"/>
</dbReference>
<keyword evidence="2" id="KW-0812">Transmembrane</keyword>
<accession>A0ABR9ZIH8</accession>
<proteinExistence type="predicted"/>
<name>A0ABR9ZIH8_9CORY</name>
<comment type="caution">
    <text evidence="3">The sequence shown here is derived from an EMBL/GenBank/DDBJ whole genome shotgun (WGS) entry which is preliminary data.</text>
</comment>
<feature type="transmembrane region" description="Helical" evidence="2">
    <location>
        <begin position="201"/>
        <end position="220"/>
    </location>
</feature>
<keyword evidence="4" id="KW-1185">Reference proteome</keyword>
<evidence type="ECO:0008006" key="5">
    <source>
        <dbReference type="Google" id="ProtNLM"/>
    </source>
</evidence>
<keyword evidence="2" id="KW-1133">Transmembrane helix</keyword>
<sequence length="251" mass="26219">MGLFFNKKKDKNAEPQQPANPLDNKEYPSGPIAGRFFKGVDRAASVQQPAVHAYVQKVEAKHAGKSVEEKQRVLDAHFKNLATGTGLGTGGLAAMPGIGTLLSLGGIAGESAVLLEACGLYALASAELHGVDISDPEKRRTIVLTVVSGASGNELVQALTQDGALGSIKSLRGLKNASGRDLKVVNSSLGRIAFKQMRRRFGGAMVAKILPFGLGAVLGAKANRKIADAMIQQVNSLMVAFKDSQAGSANK</sequence>
<protein>
    <recommendedName>
        <fullName evidence="5">EcsC family protein</fullName>
    </recommendedName>
</protein>
<dbReference type="EMBL" id="JADKMY010000001">
    <property type="protein sequence ID" value="MBF4553262.1"/>
    <property type="molecule type" value="Genomic_DNA"/>
</dbReference>
<dbReference type="Proteomes" id="UP000635902">
    <property type="component" value="Unassembled WGS sequence"/>
</dbReference>
<feature type="region of interest" description="Disordered" evidence="1">
    <location>
        <begin position="1"/>
        <end position="30"/>
    </location>
</feature>
<organism evidence="3 4">
    <name type="scientific">Corynebacterium suicordis DSM 45110</name>
    <dbReference type="NCBI Taxonomy" id="1121369"/>
    <lineage>
        <taxon>Bacteria</taxon>
        <taxon>Bacillati</taxon>
        <taxon>Actinomycetota</taxon>
        <taxon>Actinomycetes</taxon>
        <taxon>Mycobacteriales</taxon>
        <taxon>Corynebacteriaceae</taxon>
        <taxon>Corynebacterium</taxon>
    </lineage>
</organism>
<feature type="compositionally biased region" description="Basic residues" evidence="1">
    <location>
        <begin position="1"/>
        <end position="10"/>
    </location>
</feature>